<feature type="region of interest" description="Disordered" evidence="1">
    <location>
        <begin position="282"/>
        <end position="316"/>
    </location>
</feature>
<feature type="compositionally biased region" description="Basic and acidic residues" evidence="1">
    <location>
        <begin position="304"/>
        <end position="316"/>
    </location>
</feature>
<feature type="compositionally biased region" description="Polar residues" evidence="1">
    <location>
        <begin position="23"/>
        <end position="43"/>
    </location>
</feature>
<reference evidence="2" key="1">
    <citation type="journal article" date="2020" name="Stud. Mycol.">
        <title>101 Dothideomycetes genomes: a test case for predicting lifestyles and emergence of pathogens.</title>
        <authorList>
            <person name="Haridas S."/>
            <person name="Albert R."/>
            <person name="Binder M."/>
            <person name="Bloem J."/>
            <person name="Labutti K."/>
            <person name="Salamov A."/>
            <person name="Andreopoulos B."/>
            <person name="Baker S."/>
            <person name="Barry K."/>
            <person name="Bills G."/>
            <person name="Bluhm B."/>
            <person name="Cannon C."/>
            <person name="Castanera R."/>
            <person name="Culley D."/>
            <person name="Daum C."/>
            <person name="Ezra D."/>
            <person name="Gonzalez J."/>
            <person name="Henrissat B."/>
            <person name="Kuo A."/>
            <person name="Liang C."/>
            <person name="Lipzen A."/>
            <person name="Lutzoni F."/>
            <person name="Magnuson J."/>
            <person name="Mondo S."/>
            <person name="Nolan M."/>
            <person name="Ohm R."/>
            <person name="Pangilinan J."/>
            <person name="Park H.-J."/>
            <person name="Ramirez L."/>
            <person name="Alfaro M."/>
            <person name="Sun H."/>
            <person name="Tritt A."/>
            <person name="Yoshinaga Y."/>
            <person name="Zwiers L.-H."/>
            <person name="Turgeon B."/>
            <person name="Goodwin S."/>
            <person name="Spatafora J."/>
            <person name="Crous P."/>
            <person name="Grigoriev I."/>
        </authorList>
    </citation>
    <scope>NUCLEOTIDE SEQUENCE</scope>
    <source>
        <strain evidence="2">CBS 473.64</strain>
    </source>
</reference>
<evidence type="ECO:0000256" key="1">
    <source>
        <dbReference type="SAM" id="MobiDB-lite"/>
    </source>
</evidence>
<accession>A0A6A6RHL2</accession>
<dbReference type="Proteomes" id="UP000799753">
    <property type="component" value="Unassembled WGS sequence"/>
</dbReference>
<proteinExistence type="predicted"/>
<dbReference type="EMBL" id="MU006815">
    <property type="protein sequence ID" value="KAF2634720.1"/>
    <property type="molecule type" value="Genomic_DNA"/>
</dbReference>
<feature type="region of interest" description="Disordered" evidence="1">
    <location>
        <begin position="1"/>
        <end position="51"/>
    </location>
</feature>
<organism evidence="2 3">
    <name type="scientific">Massarina eburnea CBS 473.64</name>
    <dbReference type="NCBI Taxonomy" id="1395130"/>
    <lineage>
        <taxon>Eukaryota</taxon>
        <taxon>Fungi</taxon>
        <taxon>Dikarya</taxon>
        <taxon>Ascomycota</taxon>
        <taxon>Pezizomycotina</taxon>
        <taxon>Dothideomycetes</taxon>
        <taxon>Pleosporomycetidae</taxon>
        <taxon>Pleosporales</taxon>
        <taxon>Massarineae</taxon>
        <taxon>Massarinaceae</taxon>
        <taxon>Massarina</taxon>
    </lineage>
</organism>
<evidence type="ECO:0000313" key="3">
    <source>
        <dbReference type="Proteomes" id="UP000799753"/>
    </source>
</evidence>
<protein>
    <submittedName>
        <fullName evidence="2">Uncharacterized protein</fullName>
    </submittedName>
</protein>
<keyword evidence="3" id="KW-1185">Reference proteome</keyword>
<sequence>MATSNSFGLLSPDSPTPQPTSTNKNVSTSQSAPKVSALNQAPSKTIDKEKSDIRDLRTWNQKDRKWLLRDNVRVKIFQGSGPTAQVICQVSKYLFNVASNKAPELLVGRHRNEVHLPSDIDPMGVRLLIRELMRIVHHRSQAGRMTGTTTYNDLVMHCAAVMLGMEMYTHHNFMWHMAIFKNELISYEDIDAVCALPVCMDTPSTRIFDSVARTLAYNVRKDYIPDVDDFDAYLETNERLRDAITAANRKYLTWSKHEEHRARMREREAKQAEWEKKNEEWNARHGQVANQRKKEEAALWASKKAQEKKVGASMREKLRSNGKFDVEERRMYEKIFGKHPPKGH</sequence>
<name>A0A6A6RHL2_9PLEO</name>
<dbReference type="AlphaFoldDB" id="A0A6A6RHL2"/>
<gene>
    <name evidence="2" type="ORF">P280DRAFT_231955</name>
</gene>
<evidence type="ECO:0000313" key="2">
    <source>
        <dbReference type="EMBL" id="KAF2634720.1"/>
    </source>
</evidence>
<dbReference type="OrthoDB" id="3686314at2759"/>